<comment type="caution">
    <text evidence="2">The sequence shown here is derived from an EMBL/GenBank/DDBJ whole genome shotgun (WGS) entry which is preliminary data.</text>
</comment>
<organism evidence="2 3">
    <name type="scientific">Coemansia guatemalensis</name>
    <dbReference type="NCBI Taxonomy" id="2761395"/>
    <lineage>
        <taxon>Eukaryota</taxon>
        <taxon>Fungi</taxon>
        <taxon>Fungi incertae sedis</taxon>
        <taxon>Zoopagomycota</taxon>
        <taxon>Kickxellomycotina</taxon>
        <taxon>Kickxellomycetes</taxon>
        <taxon>Kickxellales</taxon>
        <taxon>Kickxellaceae</taxon>
        <taxon>Coemansia</taxon>
    </lineage>
</organism>
<dbReference type="AlphaFoldDB" id="A0A9W8HRS3"/>
<name>A0A9W8HRS3_9FUNG</name>
<keyword evidence="3" id="KW-1185">Reference proteome</keyword>
<dbReference type="Proteomes" id="UP001140094">
    <property type="component" value="Unassembled WGS sequence"/>
</dbReference>
<feature type="region of interest" description="Disordered" evidence="1">
    <location>
        <begin position="1"/>
        <end position="31"/>
    </location>
</feature>
<proteinExistence type="predicted"/>
<protein>
    <submittedName>
        <fullName evidence="2">Uncharacterized protein</fullName>
    </submittedName>
</protein>
<evidence type="ECO:0000313" key="3">
    <source>
        <dbReference type="Proteomes" id="UP001140094"/>
    </source>
</evidence>
<evidence type="ECO:0000313" key="2">
    <source>
        <dbReference type="EMBL" id="KAJ2796810.1"/>
    </source>
</evidence>
<dbReference type="EMBL" id="JANBUO010001794">
    <property type="protein sequence ID" value="KAJ2796810.1"/>
    <property type="molecule type" value="Genomic_DNA"/>
</dbReference>
<evidence type="ECO:0000256" key="1">
    <source>
        <dbReference type="SAM" id="MobiDB-lite"/>
    </source>
</evidence>
<sequence>MSGTATPALAQSTSTVETAQPVSNSEHSSALIRPLSTVAVVDQTDIDMDTSSDI</sequence>
<reference evidence="2" key="1">
    <citation type="submission" date="2022-07" db="EMBL/GenBank/DDBJ databases">
        <title>Phylogenomic reconstructions and comparative analyses of Kickxellomycotina fungi.</title>
        <authorList>
            <person name="Reynolds N.K."/>
            <person name="Stajich J.E."/>
            <person name="Barry K."/>
            <person name="Grigoriev I.V."/>
            <person name="Crous P."/>
            <person name="Smith M.E."/>
        </authorList>
    </citation>
    <scope>NUCLEOTIDE SEQUENCE</scope>
    <source>
        <strain evidence="2">NRRL 1565</strain>
    </source>
</reference>
<accession>A0A9W8HRS3</accession>
<gene>
    <name evidence="2" type="ORF">H4R20_005409</name>
</gene>
<feature type="non-terminal residue" evidence="2">
    <location>
        <position position="54"/>
    </location>
</feature>
<feature type="compositionally biased region" description="Polar residues" evidence="1">
    <location>
        <begin position="1"/>
        <end position="28"/>
    </location>
</feature>